<evidence type="ECO:0000256" key="1">
    <source>
        <dbReference type="SAM" id="Coils"/>
    </source>
</evidence>
<dbReference type="Proteomes" id="UP001597541">
    <property type="component" value="Unassembled WGS sequence"/>
</dbReference>
<organism evidence="2 3">
    <name type="scientific">Paenibacillus gansuensis</name>
    <dbReference type="NCBI Taxonomy" id="306542"/>
    <lineage>
        <taxon>Bacteria</taxon>
        <taxon>Bacillati</taxon>
        <taxon>Bacillota</taxon>
        <taxon>Bacilli</taxon>
        <taxon>Bacillales</taxon>
        <taxon>Paenibacillaceae</taxon>
        <taxon>Paenibacillus</taxon>
    </lineage>
</organism>
<dbReference type="Gene3D" id="3.40.50.150">
    <property type="entry name" value="Vaccinia Virus protein VP39"/>
    <property type="match status" value="1"/>
</dbReference>
<comment type="caution">
    <text evidence="2">The sequence shown here is derived from an EMBL/GenBank/DDBJ whole genome shotgun (WGS) entry which is preliminary data.</text>
</comment>
<name>A0ABW5PDU6_9BACL</name>
<sequence length="254" mass="27851">MVKLSKRLMTIAGQVPAGSRMADIGSDHALLPTFLVQSGTSVSAVAGEVNQGPFEAALTQVKDAGLTDRISVRKGDGLAVIQPGEVDTITIAGMGGSLIVSILSADPSKLEGVKTLVLQPNVAEDQVREWLRNEGWFLSDEHILEEDRKIYEVLTAVKRPDAKELTESLYEQNRNLACGMQLTLQQVLDFGPYLLRKAEPVFVSKWEAEAGKLRRILRTVEQSDLEASKEKAEELRKQIDTIGEVLSCLQKARP</sequence>
<dbReference type="Pfam" id="PF04816">
    <property type="entry name" value="TrmK"/>
    <property type="match status" value="1"/>
</dbReference>
<dbReference type="Gene3D" id="1.10.287.1890">
    <property type="match status" value="1"/>
</dbReference>
<keyword evidence="3" id="KW-1185">Reference proteome</keyword>
<dbReference type="SUPFAM" id="SSF53335">
    <property type="entry name" value="S-adenosyl-L-methionine-dependent methyltransferases"/>
    <property type="match status" value="1"/>
</dbReference>
<gene>
    <name evidence="2" type="ORF">ACFSUF_10050</name>
</gene>
<protein>
    <submittedName>
        <fullName evidence="2">tRNA (Adenine(22)-N(1))-methyltransferase</fullName>
    </submittedName>
</protein>
<evidence type="ECO:0000313" key="3">
    <source>
        <dbReference type="Proteomes" id="UP001597541"/>
    </source>
</evidence>
<evidence type="ECO:0000313" key="2">
    <source>
        <dbReference type="EMBL" id="MFD2612763.1"/>
    </source>
</evidence>
<keyword evidence="1" id="KW-0175">Coiled coil</keyword>
<dbReference type="PANTHER" id="PTHR38451:SF1">
    <property type="entry name" value="TRNA (ADENINE(22)-N(1))-METHYLTRANSFERASE"/>
    <property type="match status" value="1"/>
</dbReference>
<dbReference type="InterPro" id="IPR029063">
    <property type="entry name" value="SAM-dependent_MTases_sf"/>
</dbReference>
<reference evidence="3" key="1">
    <citation type="journal article" date="2019" name="Int. J. Syst. Evol. Microbiol.">
        <title>The Global Catalogue of Microorganisms (GCM) 10K type strain sequencing project: providing services to taxonomists for standard genome sequencing and annotation.</title>
        <authorList>
            <consortium name="The Broad Institute Genomics Platform"/>
            <consortium name="The Broad Institute Genome Sequencing Center for Infectious Disease"/>
            <person name="Wu L."/>
            <person name="Ma J."/>
        </authorList>
    </citation>
    <scope>NUCLEOTIDE SEQUENCE [LARGE SCALE GENOMIC DNA]</scope>
    <source>
        <strain evidence="3">KCTC 3950</strain>
    </source>
</reference>
<proteinExistence type="predicted"/>
<dbReference type="EMBL" id="JBHUME010000007">
    <property type="protein sequence ID" value="MFD2612763.1"/>
    <property type="molecule type" value="Genomic_DNA"/>
</dbReference>
<dbReference type="PANTHER" id="PTHR38451">
    <property type="entry name" value="TRNA (ADENINE(22)-N(1))-METHYLTRANSFERASE"/>
    <property type="match status" value="1"/>
</dbReference>
<feature type="coiled-coil region" evidence="1">
    <location>
        <begin position="218"/>
        <end position="245"/>
    </location>
</feature>
<dbReference type="InterPro" id="IPR006901">
    <property type="entry name" value="TrmK"/>
</dbReference>
<accession>A0ABW5PDU6</accession>
<dbReference type="RefSeq" id="WP_377602549.1">
    <property type="nucleotide sequence ID" value="NZ_JBHUME010000007.1"/>
</dbReference>
<dbReference type="PIRSF" id="PIRSF018637">
    <property type="entry name" value="TrmK"/>
    <property type="match status" value="1"/>
</dbReference>